<evidence type="ECO:0000256" key="1">
    <source>
        <dbReference type="SAM" id="MobiDB-lite"/>
    </source>
</evidence>
<dbReference type="InParanoid" id="A0A2I4BFC8"/>
<reference evidence="3" key="1">
    <citation type="submission" date="2025-08" db="UniProtKB">
        <authorList>
            <consortium name="RefSeq"/>
        </authorList>
    </citation>
    <scope>IDENTIFICATION</scope>
</reference>
<feature type="compositionally biased region" description="Low complexity" evidence="1">
    <location>
        <begin position="89"/>
        <end position="98"/>
    </location>
</feature>
<feature type="region of interest" description="Disordered" evidence="1">
    <location>
        <begin position="361"/>
        <end position="382"/>
    </location>
</feature>
<evidence type="ECO:0000313" key="2">
    <source>
        <dbReference type="Proteomes" id="UP000192220"/>
    </source>
</evidence>
<feature type="compositionally biased region" description="Basic and acidic residues" evidence="1">
    <location>
        <begin position="99"/>
        <end position="112"/>
    </location>
</feature>
<evidence type="ECO:0000313" key="3">
    <source>
        <dbReference type="RefSeq" id="XP_013866444.1"/>
    </source>
</evidence>
<proteinExistence type="predicted"/>
<feature type="region of interest" description="Disordered" evidence="1">
    <location>
        <begin position="75"/>
        <end position="133"/>
    </location>
</feature>
<dbReference type="GeneID" id="106519354"/>
<accession>A0A2I4BFC8</accession>
<keyword evidence="2" id="KW-1185">Reference proteome</keyword>
<dbReference type="KEGG" id="alim:106519354"/>
<dbReference type="RefSeq" id="XP_013866444.1">
    <property type="nucleotide sequence ID" value="XM_014010990.1"/>
</dbReference>
<dbReference type="AlphaFoldDB" id="A0A2I4BFC8"/>
<sequence>MAEATLTRYPILFIYAHRARRVTSCPSTAETCERCLGPQHADLALEPQPTCRSCALLPLEERRWRVAFFKARIGPQGESTESGSRSQEEASCAQQASSAERETNDPASKEDTGGNGEGEDDSDDSVSGSDSASVMESAILEEKQLSDCSVNPGLPMSTTTPLPAVGALLLELPSLIQEAASAKGLPVPQPPPSHLNELAGRFGSASSRCPDPIWPQFPAVMDFLAEAAAEPAKLRAPVSTYAPITRVEGFTERSFPSVPPLDPGLAEVFAYGISKQLEETALPEDLKSSLCKEADAILNLCATTVICSSGIAAWATQIHLAPSMTEKLRKDLLDGPITADGLFGANVYSLVKKSQQTQEVSESFRHLVRPQPEPRTSGRWRDRCGCRQQERCSTAAAASSRPAPPPSSSVPTSTLS</sequence>
<name>A0A2I4BFC8_AUSLI</name>
<feature type="region of interest" description="Disordered" evidence="1">
    <location>
        <begin position="394"/>
        <end position="416"/>
    </location>
</feature>
<protein>
    <submittedName>
        <fullName evidence="3">Uncharacterized protein LOC106519354</fullName>
    </submittedName>
</protein>
<organism evidence="2 3">
    <name type="scientific">Austrofundulus limnaeus</name>
    <name type="common">Annual killifish</name>
    <dbReference type="NCBI Taxonomy" id="52670"/>
    <lineage>
        <taxon>Eukaryota</taxon>
        <taxon>Metazoa</taxon>
        <taxon>Chordata</taxon>
        <taxon>Craniata</taxon>
        <taxon>Vertebrata</taxon>
        <taxon>Euteleostomi</taxon>
        <taxon>Actinopterygii</taxon>
        <taxon>Neopterygii</taxon>
        <taxon>Teleostei</taxon>
        <taxon>Neoteleostei</taxon>
        <taxon>Acanthomorphata</taxon>
        <taxon>Ovalentaria</taxon>
        <taxon>Atherinomorphae</taxon>
        <taxon>Cyprinodontiformes</taxon>
        <taxon>Rivulidae</taxon>
        <taxon>Austrofundulus</taxon>
    </lineage>
</organism>
<dbReference type="Proteomes" id="UP000192220">
    <property type="component" value="Unplaced"/>
</dbReference>
<gene>
    <name evidence="3" type="primary">LOC106519354</name>
</gene>
<dbReference type="OrthoDB" id="8449816at2759"/>